<evidence type="ECO:0000259" key="7">
    <source>
        <dbReference type="PROSITE" id="PS00715"/>
    </source>
</evidence>
<dbReference type="RefSeq" id="WP_344495566.1">
    <property type="nucleotide sequence ID" value="NZ_BAAAQX010000063.1"/>
</dbReference>
<dbReference type="PANTHER" id="PTHR30603">
    <property type="entry name" value="RNA POLYMERASE SIGMA FACTOR RPO"/>
    <property type="match status" value="1"/>
</dbReference>
<dbReference type="InterPro" id="IPR009042">
    <property type="entry name" value="RNA_pol_sigma70_r1_2"/>
</dbReference>
<dbReference type="EMBL" id="BAAAQX010000063">
    <property type="protein sequence ID" value="GAA2216191.1"/>
    <property type="molecule type" value="Genomic_DNA"/>
</dbReference>
<dbReference type="PROSITE" id="PS00715">
    <property type="entry name" value="SIGMA70_1"/>
    <property type="match status" value="1"/>
</dbReference>
<dbReference type="PRINTS" id="PR00046">
    <property type="entry name" value="SIGMA70FCT"/>
</dbReference>
<dbReference type="InterPro" id="IPR050239">
    <property type="entry name" value="Sigma-70_RNA_pol_init_factors"/>
</dbReference>
<accession>A0ABP5PWR3</accession>
<protein>
    <recommendedName>
        <fullName evidence="6">RNA polymerase sigma factor</fullName>
    </recommendedName>
</protein>
<feature type="domain" description="RNA polymerase sigma-70" evidence="8">
    <location>
        <begin position="259"/>
        <end position="285"/>
    </location>
</feature>
<evidence type="ECO:0000256" key="2">
    <source>
        <dbReference type="ARBA" id="ARBA00023015"/>
    </source>
</evidence>
<comment type="function">
    <text evidence="6">Sigma factors are initiation factors that promote the attachment of RNA polymerase to specific initiation sites and are then released.</text>
</comment>
<keyword evidence="4 6" id="KW-0238">DNA-binding</keyword>
<evidence type="ECO:0000256" key="6">
    <source>
        <dbReference type="RuleBase" id="RU362124"/>
    </source>
</evidence>
<dbReference type="InterPro" id="IPR007630">
    <property type="entry name" value="RNA_pol_sigma70_r4"/>
</dbReference>
<dbReference type="Gene3D" id="1.10.10.10">
    <property type="entry name" value="Winged helix-like DNA-binding domain superfamily/Winged helix DNA-binding domain"/>
    <property type="match status" value="2"/>
</dbReference>
<dbReference type="Pfam" id="PF04542">
    <property type="entry name" value="Sigma70_r2"/>
    <property type="match status" value="1"/>
</dbReference>
<dbReference type="Gene3D" id="1.20.120.1810">
    <property type="match status" value="1"/>
</dbReference>
<organism evidence="9 10">
    <name type="scientific">Nonomuraea monospora</name>
    <dbReference type="NCBI Taxonomy" id="568818"/>
    <lineage>
        <taxon>Bacteria</taxon>
        <taxon>Bacillati</taxon>
        <taxon>Actinomycetota</taxon>
        <taxon>Actinomycetes</taxon>
        <taxon>Streptosporangiales</taxon>
        <taxon>Streptosporangiaceae</taxon>
        <taxon>Nonomuraea</taxon>
    </lineage>
</organism>
<gene>
    <name evidence="9" type="ORF">GCM10009850_116600</name>
</gene>
<keyword evidence="5 6" id="KW-0804">Transcription</keyword>
<dbReference type="InterPro" id="IPR000943">
    <property type="entry name" value="RNA_pol_sigma70"/>
</dbReference>
<dbReference type="Pfam" id="PF04545">
    <property type="entry name" value="Sigma70_r4"/>
    <property type="match status" value="1"/>
</dbReference>
<dbReference type="Pfam" id="PF00140">
    <property type="entry name" value="Sigma70_r1_2"/>
    <property type="match status" value="1"/>
</dbReference>
<dbReference type="SUPFAM" id="SSF88946">
    <property type="entry name" value="Sigma2 domain of RNA polymerase sigma factors"/>
    <property type="match status" value="1"/>
</dbReference>
<dbReference type="NCBIfam" id="TIGR02937">
    <property type="entry name" value="sigma70-ECF"/>
    <property type="match status" value="1"/>
</dbReference>
<comment type="similarity">
    <text evidence="1 6">Belongs to the sigma-70 factor family.</text>
</comment>
<evidence type="ECO:0000256" key="4">
    <source>
        <dbReference type="ARBA" id="ARBA00023125"/>
    </source>
</evidence>
<dbReference type="InterPro" id="IPR013324">
    <property type="entry name" value="RNA_pol_sigma_r3/r4-like"/>
</dbReference>
<comment type="caution">
    <text evidence="9">The sequence shown here is derived from an EMBL/GenBank/DDBJ whole genome shotgun (WGS) entry which is preliminary data.</text>
</comment>
<keyword evidence="3 6" id="KW-0731">Sigma factor</keyword>
<evidence type="ECO:0000259" key="8">
    <source>
        <dbReference type="PROSITE" id="PS00716"/>
    </source>
</evidence>
<keyword evidence="10" id="KW-1185">Reference proteome</keyword>
<dbReference type="InterPro" id="IPR036388">
    <property type="entry name" value="WH-like_DNA-bd_sf"/>
</dbReference>
<feature type="domain" description="RNA polymerase sigma-70" evidence="7">
    <location>
        <begin position="90"/>
        <end position="103"/>
    </location>
</feature>
<dbReference type="PANTHER" id="PTHR30603:SF60">
    <property type="entry name" value="RNA POLYMERASE SIGMA FACTOR RPOD"/>
    <property type="match status" value="1"/>
</dbReference>
<proteinExistence type="inferred from homology"/>
<evidence type="ECO:0000256" key="3">
    <source>
        <dbReference type="ARBA" id="ARBA00023082"/>
    </source>
</evidence>
<dbReference type="InterPro" id="IPR013325">
    <property type="entry name" value="RNA_pol_sigma_r2"/>
</dbReference>
<evidence type="ECO:0000256" key="5">
    <source>
        <dbReference type="ARBA" id="ARBA00023163"/>
    </source>
</evidence>
<evidence type="ECO:0000256" key="1">
    <source>
        <dbReference type="ARBA" id="ARBA00007788"/>
    </source>
</evidence>
<dbReference type="InterPro" id="IPR014284">
    <property type="entry name" value="RNA_pol_sigma-70_dom"/>
</dbReference>
<evidence type="ECO:0000313" key="10">
    <source>
        <dbReference type="Proteomes" id="UP001499843"/>
    </source>
</evidence>
<dbReference type="SUPFAM" id="SSF88659">
    <property type="entry name" value="Sigma3 and sigma4 domains of RNA polymerase sigma factors"/>
    <property type="match status" value="2"/>
</dbReference>
<dbReference type="InterPro" id="IPR007624">
    <property type="entry name" value="RNA_pol_sigma70_r3"/>
</dbReference>
<dbReference type="InterPro" id="IPR007627">
    <property type="entry name" value="RNA_pol_sigma70_r2"/>
</dbReference>
<dbReference type="PROSITE" id="PS00716">
    <property type="entry name" value="SIGMA70_2"/>
    <property type="match status" value="1"/>
</dbReference>
<dbReference type="Pfam" id="PF04539">
    <property type="entry name" value="Sigma70_r3"/>
    <property type="match status" value="1"/>
</dbReference>
<dbReference type="Gene3D" id="1.10.601.10">
    <property type="entry name" value="RNA Polymerase Primary Sigma Factor"/>
    <property type="match status" value="1"/>
</dbReference>
<sequence length="299" mass="33295">MNPGADPVGDYLTRIGRTPLLTAAEEIELAQRMASAAHAAQRIRQGGAEPELRDLVADGLAARRHLIEANLRLVVSIAKRYAHRGMSLADVIQDGNLGLIEAVERFDHTRGNRFSTIATWWIRKAIQRGLEHAPTVRLPIAVQDELAKLSQAETRALHRLARVPTERELAEEAAQKPARLAFLRRLPATCASLDVEAGEERHHYTLGDLIEDDRTPAVEHLVEQRALKKVLDRLVDGLAPRQALIVRLRFGLDGHAPHTARQIAEKCGLTPQWVRQIEKESLSTLRGRGRSYGLRAWAS</sequence>
<evidence type="ECO:0000313" key="9">
    <source>
        <dbReference type="EMBL" id="GAA2216191.1"/>
    </source>
</evidence>
<name>A0ABP5PWR3_9ACTN</name>
<reference evidence="10" key="1">
    <citation type="journal article" date="2019" name="Int. J. Syst. Evol. Microbiol.">
        <title>The Global Catalogue of Microorganisms (GCM) 10K type strain sequencing project: providing services to taxonomists for standard genome sequencing and annotation.</title>
        <authorList>
            <consortium name="The Broad Institute Genomics Platform"/>
            <consortium name="The Broad Institute Genome Sequencing Center for Infectious Disease"/>
            <person name="Wu L."/>
            <person name="Ma J."/>
        </authorList>
    </citation>
    <scope>NUCLEOTIDE SEQUENCE [LARGE SCALE GENOMIC DNA]</scope>
    <source>
        <strain evidence="10">JCM 16114</strain>
    </source>
</reference>
<dbReference type="Proteomes" id="UP001499843">
    <property type="component" value="Unassembled WGS sequence"/>
</dbReference>
<keyword evidence="2 6" id="KW-0805">Transcription regulation</keyword>